<sequence>KQSDDESSEEEDFKLPRNTGKRMRKFEKTLNIETRNHGRGHRRGPPLDGRGRQTS</sequence>
<keyword evidence="3" id="KW-1185">Reference proteome</keyword>
<evidence type="ECO:0000256" key="1">
    <source>
        <dbReference type="SAM" id="MobiDB-lite"/>
    </source>
</evidence>
<comment type="caution">
    <text evidence="2">The sequence shown here is derived from an EMBL/GenBank/DDBJ whole genome shotgun (WGS) entry which is preliminary data.</text>
</comment>
<dbReference type="AlphaFoldDB" id="A0ABD2NX63"/>
<protein>
    <submittedName>
        <fullName evidence="2">Uncharacterized protein</fullName>
    </submittedName>
</protein>
<reference evidence="2 3" key="1">
    <citation type="journal article" date="2021" name="BMC Biol.">
        <title>Horizontally acquired antibacterial genes associated with adaptive radiation of ladybird beetles.</title>
        <authorList>
            <person name="Li H.S."/>
            <person name="Tang X.F."/>
            <person name="Huang Y.H."/>
            <person name="Xu Z.Y."/>
            <person name="Chen M.L."/>
            <person name="Du X.Y."/>
            <person name="Qiu B.Y."/>
            <person name="Chen P.T."/>
            <person name="Zhang W."/>
            <person name="Slipinski A."/>
            <person name="Escalona H.E."/>
            <person name="Waterhouse R.M."/>
            <person name="Zwick A."/>
            <person name="Pang H."/>
        </authorList>
    </citation>
    <scope>NUCLEOTIDE SEQUENCE [LARGE SCALE GENOMIC DNA]</scope>
    <source>
        <strain evidence="2">SYSU2018</strain>
    </source>
</reference>
<name>A0ABD2NX63_9CUCU</name>
<gene>
    <name evidence="2" type="ORF">HHI36_006466</name>
</gene>
<organism evidence="2 3">
    <name type="scientific">Cryptolaemus montrouzieri</name>
    <dbReference type="NCBI Taxonomy" id="559131"/>
    <lineage>
        <taxon>Eukaryota</taxon>
        <taxon>Metazoa</taxon>
        <taxon>Ecdysozoa</taxon>
        <taxon>Arthropoda</taxon>
        <taxon>Hexapoda</taxon>
        <taxon>Insecta</taxon>
        <taxon>Pterygota</taxon>
        <taxon>Neoptera</taxon>
        <taxon>Endopterygota</taxon>
        <taxon>Coleoptera</taxon>
        <taxon>Polyphaga</taxon>
        <taxon>Cucujiformia</taxon>
        <taxon>Coccinelloidea</taxon>
        <taxon>Coccinellidae</taxon>
        <taxon>Scymninae</taxon>
        <taxon>Scymnini</taxon>
        <taxon>Cryptolaemus</taxon>
    </lineage>
</organism>
<dbReference type="EMBL" id="JABFTP020000144">
    <property type="protein sequence ID" value="KAL3283318.1"/>
    <property type="molecule type" value="Genomic_DNA"/>
</dbReference>
<evidence type="ECO:0000313" key="2">
    <source>
        <dbReference type="EMBL" id="KAL3283318.1"/>
    </source>
</evidence>
<proteinExistence type="predicted"/>
<feature type="compositionally biased region" description="Basic and acidic residues" evidence="1">
    <location>
        <begin position="26"/>
        <end position="36"/>
    </location>
</feature>
<feature type="compositionally biased region" description="Acidic residues" evidence="1">
    <location>
        <begin position="1"/>
        <end position="12"/>
    </location>
</feature>
<dbReference type="Proteomes" id="UP001516400">
    <property type="component" value="Unassembled WGS sequence"/>
</dbReference>
<feature type="region of interest" description="Disordered" evidence="1">
    <location>
        <begin position="1"/>
        <end position="55"/>
    </location>
</feature>
<feature type="non-terminal residue" evidence="2">
    <location>
        <position position="1"/>
    </location>
</feature>
<evidence type="ECO:0000313" key="3">
    <source>
        <dbReference type="Proteomes" id="UP001516400"/>
    </source>
</evidence>
<accession>A0ABD2NX63</accession>